<sequence>MSLGDRSGEQRVAHFRCGAAASRVDGRDEVGDCFGLSAGRWSAGWAVRDLGHGRHSALPRMLRERFLLRGPRGGREFDR</sequence>
<dbReference type="AlphaFoldDB" id="A0A1J7B9X8"/>
<gene>
    <name evidence="1" type="ORF">BIV57_21305</name>
</gene>
<proteinExistence type="predicted"/>
<protein>
    <submittedName>
        <fullName evidence="1">Uncharacterized protein</fullName>
    </submittedName>
</protein>
<evidence type="ECO:0000313" key="2">
    <source>
        <dbReference type="Proteomes" id="UP000243342"/>
    </source>
</evidence>
<comment type="caution">
    <text evidence="1">The sequence shown here is derived from an EMBL/GenBank/DDBJ whole genome shotgun (WGS) entry which is preliminary data.</text>
</comment>
<accession>A0A1J7B9X8</accession>
<keyword evidence="2" id="KW-1185">Reference proteome</keyword>
<dbReference type="EMBL" id="MLCF01000147">
    <property type="protein sequence ID" value="OIV35487.1"/>
    <property type="molecule type" value="Genomic_DNA"/>
</dbReference>
<name>A0A1J7B9X8_9ACTN</name>
<organism evidence="1 2">
    <name type="scientific">Mangrovactinospora gilvigrisea</name>
    <dbReference type="NCBI Taxonomy" id="1428644"/>
    <lineage>
        <taxon>Bacteria</taxon>
        <taxon>Bacillati</taxon>
        <taxon>Actinomycetota</taxon>
        <taxon>Actinomycetes</taxon>
        <taxon>Kitasatosporales</taxon>
        <taxon>Streptomycetaceae</taxon>
        <taxon>Mangrovactinospora</taxon>
    </lineage>
</organism>
<evidence type="ECO:0000313" key="1">
    <source>
        <dbReference type="EMBL" id="OIV35487.1"/>
    </source>
</evidence>
<reference evidence="1 2" key="1">
    <citation type="submission" date="2016-10" db="EMBL/GenBank/DDBJ databases">
        <title>Genome sequence of Streptomyces gilvigriseus MUSC 26.</title>
        <authorList>
            <person name="Lee L.-H."/>
            <person name="Ser H.-L."/>
        </authorList>
    </citation>
    <scope>NUCLEOTIDE SEQUENCE [LARGE SCALE GENOMIC DNA]</scope>
    <source>
        <strain evidence="1 2">MUSC 26</strain>
    </source>
</reference>
<dbReference type="Proteomes" id="UP000243342">
    <property type="component" value="Unassembled WGS sequence"/>
</dbReference>